<organism evidence="1 2">
    <name type="scientific">Flavobacterium aureirubrum</name>
    <dbReference type="NCBI Taxonomy" id="3133147"/>
    <lineage>
        <taxon>Bacteria</taxon>
        <taxon>Pseudomonadati</taxon>
        <taxon>Bacteroidota</taxon>
        <taxon>Flavobacteriia</taxon>
        <taxon>Flavobacteriales</taxon>
        <taxon>Flavobacteriaceae</taxon>
        <taxon>Flavobacterium</taxon>
    </lineage>
</organism>
<protein>
    <recommendedName>
        <fullName evidence="3">Outer membrane protein beta-barrel domain-containing protein</fullName>
    </recommendedName>
</protein>
<dbReference type="EMBL" id="JBCGDO010000005">
    <property type="protein sequence ID" value="MEM0542061.1"/>
    <property type="molecule type" value="Genomic_DNA"/>
</dbReference>
<dbReference type="RefSeq" id="WP_342695285.1">
    <property type="nucleotide sequence ID" value="NZ_JBCGDO010000005.1"/>
</dbReference>
<keyword evidence="2" id="KW-1185">Reference proteome</keyword>
<proteinExistence type="predicted"/>
<reference evidence="1 2" key="1">
    <citation type="submission" date="2024-03" db="EMBL/GenBank/DDBJ databases">
        <title>Two novel species of the genus Flavobacterium exhibiting potentially degradation of complex polysaccharides.</title>
        <authorList>
            <person name="Lian X."/>
        </authorList>
    </citation>
    <scope>NUCLEOTIDE SEQUENCE [LARGE SCALE GENOMIC DNA]</scope>
    <source>
        <strain evidence="2">j3</strain>
    </source>
</reference>
<name>A0ABU9N4H6_9FLAO</name>
<accession>A0ABU9N4H6</accession>
<comment type="caution">
    <text evidence="1">The sequence shown here is derived from an EMBL/GenBank/DDBJ whole genome shotgun (WGS) entry which is preliminary data.</text>
</comment>
<gene>
    <name evidence="1" type="ORF">WFZ85_05505</name>
</gene>
<evidence type="ECO:0000313" key="2">
    <source>
        <dbReference type="Proteomes" id="UP001460072"/>
    </source>
</evidence>
<evidence type="ECO:0008006" key="3">
    <source>
        <dbReference type="Google" id="ProtNLM"/>
    </source>
</evidence>
<evidence type="ECO:0000313" key="1">
    <source>
        <dbReference type="EMBL" id="MEM0542061.1"/>
    </source>
</evidence>
<dbReference type="Proteomes" id="UP001460072">
    <property type="component" value="Unassembled WGS sequence"/>
</dbReference>
<sequence>MRMFSLFFLVVPFFVFSQKKFSPGYYIDQNNVKNEGFIEDRVPSNNPVRIFFKTSFDSPSGEVLIANIKEFKISSDYKYVRYDVEYDYDQTAERDALTIFGAEPNLKSKSVLLKVLVEGKISLYKATIDDEVFYYIKGENDVKPELLVYRKYNLENKIRENNAYRKTLFEKMESDIISMNDVFKLKYDEKSLVPVFIKYNKNNNSLVEQNIDINREKNKFYYKVLIGTSSFTSTYGFNNRFDLKSDNNFVNPMIGFELSNVLGTNSKRAEIFGRLFYQQASIFSEFTTTPPFFFPDIDMSSNFSSLNLSAGYRHAFFKTERNKFFVDGSMGLSSIINGEVNIKTFNRDQILIGEGIIEDFSLQLFFTVGCGYTMNNRYSINLEYSFPKNYLNQYGPLQNGGFSSLNLIFTYTLNK</sequence>